<feature type="domain" description="Glucose-methanol-choline oxidoreductase N-terminal" evidence="4">
    <location>
        <begin position="344"/>
        <end position="358"/>
    </location>
</feature>
<dbReference type="GO" id="GO:0016614">
    <property type="term" value="F:oxidoreductase activity, acting on CH-OH group of donors"/>
    <property type="evidence" value="ECO:0007669"/>
    <property type="project" value="InterPro"/>
</dbReference>
<comment type="cofactor">
    <cofactor evidence="2">
        <name>FAD</name>
        <dbReference type="ChEBI" id="CHEBI:57692"/>
    </cofactor>
</comment>
<dbReference type="Gene3D" id="3.30.560.10">
    <property type="entry name" value="Glucose Oxidase, domain 3"/>
    <property type="match status" value="1"/>
</dbReference>
<feature type="binding site" evidence="2">
    <location>
        <begin position="132"/>
        <end position="135"/>
    </location>
    <ligand>
        <name>FAD</name>
        <dbReference type="ChEBI" id="CHEBI:57692"/>
    </ligand>
</feature>
<dbReference type="PANTHER" id="PTHR11552:SF80">
    <property type="entry name" value="GMC OXIDOREDUCTASE"/>
    <property type="match status" value="1"/>
</dbReference>
<dbReference type="Pfam" id="PF05199">
    <property type="entry name" value="GMC_oxred_C"/>
    <property type="match status" value="1"/>
</dbReference>
<organism evidence="5 6">
    <name type="scientific">Clohesyomyces aquaticus</name>
    <dbReference type="NCBI Taxonomy" id="1231657"/>
    <lineage>
        <taxon>Eukaryota</taxon>
        <taxon>Fungi</taxon>
        <taxon>Dikarya</taxon>
        <taxon>Ascomycota</taxon>
        <taxon>Pezizomycotina</taxon>
        <taxon>Dothideomycetes</taxon>
        <taxon>Pleosporomycetidae</taxon>
        <taxon>Pleosporales</taxon>
        <taxon>Lindgomycetaceae</taxon>
        <taxon>Clohesyomyces</taxon>
    </lineage>
</organism>
<evidence type="ECO:0000256" key="2">
    <source>
        <dbReference type="PIRSR" id="PIRSR000137-2"/>
    </source>
</evidence>
<name>A0A1Y1YHZ7_9PLEO</name>
<dbReference type="InterPro" id="IPR012132">
    <property type="entry name" value="GMC_OxRdtase"/>
</dbReference>
<dbReference type="OrthoDB" id="269227at2759"/>
<dbReference type="InterPro" id="IPR036188">
    <property type="entry name" value="FAD/NAD-bd_sf"/>
</dbReference>
<dbReference type="InterPro" id="IPR000172">
    <property type="entry name" value="GMC_OxRdtase_N"/>
</dbReference>
<comment type="caution">
    <text evidence="5">The sequence shown here is derived from an EMBL/GenBank/DDBJ whole genome shotgun (WGS) entry which is preliminary data.</text>
</comment>
<dbReference type="SUPFAM" id="SSF51905">
    <property type="entry name" value="FAD/NAD(P)-binding domain"/>
    <property type="match status" value="1"/>
</dbReference>
<gene>
    <name evidence="5" type="ORF">BCR34DRAFT_577878</name>
</gene>
<proteinExistence type="inferred from homology"/>
<dbReference type="Gene3D" id="3.50.50.60">
    <property type="entry name" value="FAD/NAD(P)-binding domain"/>
    <property type="match status" value="1"/>
</dbReference>
<feature type="region of interest" description="Disordered" evidence="3">
    <location>
        <begin position="665"/>
        <end position="697"/>
    </location>
</feature>
<dbReference type="AlphaFoldDB" id="A0A1Y1YHZ7"/>
<accession>A0A1Y1YHZ7</accession>
<keyword evidence="6" id="KW-1185">Reference proteome</keyword>
<keyword evidence="2" id="KW-0285">Flavoprotein</keyword>
<dbReference type="SUPFAM" id="SSF54373">
    <property type="entry name" value="FAD-linked reductases, C-terminal domain"/>
    <property type="match status" value="1"/>
</dbReference>
<evidence type="ECO:0000256" key="1">
    <source>
        <dbReference type="ARBA" id="ARBA00010790"/>
    </source>
</evidence>
<evidence type="ECO:0000259" key="4">
    <source>
        <dbReference type="PROSITE" id="PS00624"/>
    </source>
</evidence>
<evidence type="ECO:0000313" key="6">
    <source>
        <dbReference type="Proteomes" id="UP000193144"/>
    </source>
</evidence>
<dbReference type="PANTHER" id="PTHR11552">
    <property type="entry name" value="GLUCOSE-METHANOL-CHOLINE GMC OXIDOREDUCTASE"/>
    <property type="match status" value="1"/>
</dbReference>
<sequence>MSSILTNVPQDQPSIYDFIVIGSGPGGGPVAANLSRAGHTVLLLEAGDDQGNNLDEQIPARFLNWEENALQRWDFFVKHFGDDEKQAARDPKMTWRTPDGSIFVGTDPPVGSKQLGIYYPRSGTLGGCAAHNAMVAVLPPNEDWDYIAEVTEDDSWRAENMRRFFESVERNNYLPAGTPWHGFDGWFETNHSDPSALEAAKSVLSAALTVETGHRPPPQDPLRGLLRDINNADPAKRDGVYEMTMHMTGHGKRSSPRDYLVATANARNAHGERRYPLFVKTNSFATRILFENRQHRSHGKKPKAIGVEYLQGQSLYQADPRWNKKNAGVKTRAYARQEVIVACGAFNTPQLLKLSGIGPKKELEKHDIDIVVDLPGVGTNLQDNYEFSVVAKAQDTSLSSLNQSRGLTAGDPLFAEWVRTGKGPYASNLIPFSIFHTSTSSQDFQPDLHIFGGAFTFTGFFPGYSGSTAINNWTWDILKIRPRNMGTVKLRSTNPLEAPDIDFNYFPTSHGDAVDTERDLEAMKEGTELARRINKQIEGSSAPFEEITPLVKSDAQIKQAIRNEAFGHHASSSCAIGSDKNKLACLDSRFRVRGVEYLRVVDASSFPRVVGSFPTIAIAVMAEKATKDILEDVKRREGSDKVLDGVRAMEVLVEDRFDNEIVRQQAEREATGEAEVNEKKRKGMERDGRNAKRASRN</sequence>
<evidence type="ECO:0000313" key="5">
    <source>
        <dbReference type="EMBL" id="ORX97503.1"/>
    </source>
</evidence>
<dbReference type="EMBL" id="MCFA01000233">
    <property type="protein sequence ID" value="ORX97503.1"/>
    <property type="molecule type" value="Genomic_DNA"/>
</dbReference>
<dbReference type="Proteomes" id="UP000193144">
    <property type="component" value="Unassembled WGS sequence"/>
</dbReference>
<evidence type="ECO:0000256" key="3">
    <source>
        <dbReference type="SAM" id="MobiDB-lite"/>
    </source>
</evidence>
<dbReference type="PROSITE" id="PS00624">
    <property type="entry name" value="GMC_OXRED_2"/>
    <property type="match status" value="1"/>
</dbReference>
<dbReference type="STRING" id="1231657.A0A1Y1YHZ7"/>
<reference evidence="5 6" key="1">
    <citation type="submission" date="2016-07" db="EMBL/GenBank/DDBJ databases">
        <title>Pervasive Adenine N6-methylation of Active Genes in Fungi.</title>
        <authorList>
            <consortium name="DOE Joint Genome Institute"/>
            <person name="Mondo S.J."/>
            <person name="Dannebaum R.O."/>
            <person name="Kuo R.C."/>
            <person name="Labutti K."/>
            <person name="Haridas S."/>
            <person name="Kuo A."/>
            <person name="Salamov A."/>
            <person name="Ahrendt S.R."/>
            <person name="Lipzen A."/>
            <person name="Sullivan W."/>
            <person name="Andreopoulos W.B."/>
            <person name="Clum A."/>
            <person name="Lindquist E."/>
            <person name="Daum C."/>
            <person name="Ramamoorthy G.K."/>
            <person name="Gryganskyi A."/>
            <person name="Culley D."/>
            <person name="Magnuson J.K."/>
            <person name="James T.Y."/>
            <person name="O'Malley M.A."/>
            <person name="Stajich J.E."/>
            <person name="Spatafora J.W."/>
            <person name="Visel A."/>
            <person name="Grigoriev I.V."/>
        </authorList>
    </citation>
    <scope>NUCLEOTIDE SEQUENCE [LARGE SCALE GENOMIC DNA]</scope>
    <source>
        <strain evidence="5 6">CBS 115471</strain>
    </source>
</reference>
<comment type="similarity">
    <text evidence="1">Belongs to the GMC oxidoreductase family.</text>
</comment>
<dbReference type="Pfam" id="PF00732">
    <property type="entry name" value="GMC_oxred_N"/>
    <property type="match status" value="1"/>
</dbReference>
<dbReference type="InterPro" id="IPR007867">
    <property type="entry name" value="GMC_OxRtase_C"/>
</dbReference>
<dbReference type="PIRSF" id="PIRSF000137">
    <property type="entry name" value="Alcohol_oxidase"/>
    <property type="match status" value="1"/>
</dbReference>
<dbReference type="GO" id="GO:0050660">
    <property type="term" value="F:flavin adenine dinucleotide binding"/>
    <property type="evidence" value="ECO:0007669"/>
    <property type="project" value="InterPro"/>
</dbReference>
<keyword evidence="2" id="KW-0274">FAD</keyword>
<protein>
    <submittedName>
        <fullName evidence="5">Choline dehydrogenase</fullName>
    </submittedName>
</protein>